<evidence type="ECO:0000313" key="2">
    <source>
        <dbReference type="Proteomes" id="UP000499080"/>
    </source>
</evidence>
<gene>
    <name evidence="1" type="ORF">AVEN_12711_1</name>
</gene>
<accession>A0A4Y2AB38</accession>
<dbReference type="Proteomes" id="UP000499080">
    <property type="component" value="Unassembled WGS sequence"/>
</dbReference>
<proteinExistence type="predicted"/>
<protein>
    <submittedName>
        <fullName evidence="1">Uncharacterized protein</fullName>
    </submittedName>
</protein>
<sequence length="92" mass="10766">MCKLLNERCFGILGTMKIWRKDAEIFPKSVMRNIAMGSFPVRNLPKNSEAYTANLPWNSLEPATFLYRSQDSARGSVSEGRRYRVEYRREQM</sequence>
<dbReference type="AlphaFoldDB" id="A0A4Y2AB38"/>
<keyword evidence="2" id="KW-1185">Reference proteome</keyword>
<name>A0A4Y2AB38_ARAVE</name>
<comment type="caution">
    <text evidence="1">The sequence shown here is derived from an EMBL/GenBank/DDBJ whole genome shotgun (WGS) entry which is preliminary data.</text>
</comment>
<evidence type="ECO:0000313" key="1">
    <source>
        <dbReference type="EMBL" id="GBL77063.1"/>
    </source>
</evidence>
<dbReference type="EMBL" id="BGPR01000011">
    <property type="protein sequence ID" value="GBL77063.1"/>
    <property type="molecule type" value="Genomic_DNA"/>
</dbReference>
<reference evidence="1 2" key="1">
    <citation type="journal article" date="2019" name="Sci. Rep.">
        <title>Orb-weaving spider Araneus ventricosus genome elucidates the spidroin gene catalogue.</title>
        <authorList>
            <person name="Kono N."/>
            <person name="Nakamura H."/>
            <person name="Ohtoshi R."/>
            <person name="Moran D.A.P."/>
            <person name="Shinohara A."/>
            <person name="Yoshida Y."/>
            <person name="Fujiwara M."/>
            <person name="Mori M."/>
            <person name="Tomita M."/>
            <person name="Arakawa K."/>
        </authorList>
    </citation>
    <scope>NUCLEOTIDE SEQUENCE [LARGE SCALE GENOMIC DNA]</scope>
</reference>
<organism evidence="1 2">
    <name type="scientific">Araneus ventricosus</name>
    <name type="common">Orbweaver spider</name>
    <name type="synonym">Epeira ventricosa</name>
    <dbReference type="NCBI Taxonomy" id="182803"/>
    <lineage>
        <taxon>Eukaryota</taxon>
        <taxon>Metazoa</taxon>
        <taxon>Ecdysozoa</taxon>
        <taxon>Arthropoda</taxon>
        <taxon>Chelicerata</taxon>
        <taxon>Arachnida</taxon>
        <taxon>Araneae</taxon>
        <taxon>Araneomorphae</taxon>
        <taxon>Entelegynae</taxon>
        <taxon>Araneoidea</taxon>
        <taxon>Araneidae</taxon>
        <taxon>Araneus</taxon>
    </lineage>
</organism>